<dbReference type="InterPro" id="IPR014001">
    <property type="entry name" value="Helicase_ATP-bd"/>
</dbReference>
<dbReference type="InterPro" id="IPR027417">
    <property type="entry name" value="P-loop_NTPase"/>
</dbReference>
<proteinExistence type="inferred from homology"/>
<dbReference type="Gene3D" id="3.40.50.300">
    <property type="entry name" value="P-loop containing nucleotide triphosphate hydrolases"/>
    <property type="match status" value="2"/>
</dbReference>
<dbReference type="InterPro" id="IPR044742">
    <property type="entry name" value="DEAD/DEAH_RhlB"/>
</dbReference>
<keyword evidence="4 11" id="KW-0378">Hydrolase</keyword>
<dbReference type="SMART" id="SM00487">
    <property type="entry name" value="DEXDc"/>
    <property type="match status" value="1"/>
</dbReference>
<evidence type="ECO:0000256" key="11">
    <source>
        <dbReference type="RuleBase" id="RU000492"/>
    </source>
</evidence>
<sequence>MNSDNAAAGPGFAELGLPARLLTAIERLGFTTPTAIQALTIPALLAGRDVAGVAQTGTGKTAAFGLPLLAGIDPAQHGVQALVLCPTRELAMQVADALTAFASGMPGVTVVSVYGGAPFYPQKQALARGAQVVVGTPGRLIDHLNRGSLDLSGLRLLVLDEADEMLAMGFADEVEQILSAAPAQRQTALLSATMPPAIRRVADTHLTDPVDVTVRAATRTTGTVEQQYLVLPFREKTDVLLRLLHLRKDADQAAIVFVRAKSACEQLTSALAADGLRAASLNGDVPQAERERIVQRLREGSIDVLVATDVAARGLDVERIALVVNFDAPRDPETYVHRIGRTGRAGRTGTALTFFTPAERNRVRTIERATGAKLTAIQPPTPGDLVAARSAAALTAAATRAGALRMDEFTLRAERFAADSGLSTTELAAALLAMAAGDDGAPLPEPTRRPQHTGSVGSVREPRNRADRRAGERRTRPERTGPRGADRRSTGPRWRIAVGRKHGVRPAGIVGAIAGEGGLSGRDLGRIDIFDSYSLVEIMPSLNAATVGRIGAATINGQRLRLRRERER</sequence>
<dbReference type="GO" id="GO:0003724">
    <property type="term" value="F:RNA helicase activity"/>
    <property type="evidence" value="ECO:0007669"/>
    <property type="project" value="UniProtKB-EC"/>
</dbReference>
<feature type="domain" description="DEAD-box RNA helicase Q" evidence="15">
    <location>
        <begin position="10"/>
        <end position="38"/>
    </location>
</feature>
<dbReference type="InterPro" id="IPR057325">
    <property type="entry name" value="DeaD_dimer"/>
</dbReference>
<evidence type="ECO:0000256" key="5">
    <source>
        <dbReference type="ARBA" id="ARBA00022806"/>
    </source>
</evidence>
<evidence type="ECO:0000256" key="1">
    <source>
        <dbReference type="ARBA" id="ARBA00012552"/>
    </source>
</evidence>
<evidence type="ECO:0000256" key="8">
    <source>
        <dbReference type="ARBA" id="ARBA00038437"/>
    </source>
</evidence>
<dbReference type="EC" id="3.6.4.13" evidence="1"/>
<dbReference type="InterPro" id="IPR001650">
    <property type="entry name" value="Helicase_C-like"/>
</dbReference>
<dbReference type="FunFam" id="3.40.50.300:FF:000108">
    <property type="entry name" value="ATP-dependent RNA helicase RhlE"/>
    <property type="match status" value="1"/>
</dbReference>
<evidence type="ECO:0000256" key="10">
    <source>
        <dbReference type="PROSITE-ProRule" id="PRU00552"/>
    </source>
</evidence>
<dbReference type="GO" id="GO:0005524">
    <property type="term" value="F:ATP binding"/>
    <property type="evidence" value="ECO:0007669"/>
    <property type="project" value="UniProtKB-KW"/>
</dbReference>
<evidence type="ECO:0000256" key="4">
    <source>
        <dbReference type="ARBA" id="ARBA00022801"/>
    </source>
</evidence>
<keyword evidence="3 11" id="KW-0547">Nucleotide-binding</keyword>
<dbReference type="PANTHER" id="PTHR47959:SF1">
    <property type="entry name" value="ATP-DEPENDENT RNA HELICASE DBPA"/>
    <property type="match status" value="1"/>
</dbReference>
<dbReference type="GO" id="GO:0016787">
    <property type="term" value="F:hydrolase activity"/>
    <property type="evidence" value="ECO:0007669"/>
    <property type="project" value="UniProtKB-KW"/>
</dbReference>
<feature type="compositionally biased region" description="Basic and acidic residues" evidence="12">
    <location>
        <begin position="460"/>
        <end position="489"/>
    </location>
</feature>
<dbReference type="InterPro" id="IPR011545">
    <property type="entry name" value="DEAD/DEAH_box_helicase_dom"/>
</dbReference>
<dbReference type="Pfam" id="PF25399">
    <property type="entry name" value="DeaD_dimer"/>
    <property type="match status" value="1"/>
</dbReference>
<comment type="similarity">
    <text evidence="8 11">Belongs to the DEAD box helicase family.</text>
</comment>
<comment type="caution">
    <text evidence="16">The sequence shown here is derived from an EMBL/GenBank/DDBJ whole genome shotgun (WGS) entry which is preliminary data.</text>
</comment>
<name>A0A849A5S2_9ACTN</name>
<keyword evidence="5 11" id="KW-0347">Helicase</keyword>
<dbReference type="PROSITE" id="PS51192">
    <property type="entry name" value="HELICASE_ATP_BIND_1"/>
    <property type="match status" value="1"/>
</dbReference>
<dbReference type="PANTHER" id="PTHR47959">
    <property type="entry name" value="ATP-DEPENDENT RNA HELICASE RHLE-RELATED"/>
    <property type="match status" value="1"/>
</dbReference>
<evidence type="ECO:0000256" key="9">
    <source>
        <dbReference type="ARBA" id="ARBA00047984"/>
    </source>
</evidence>
<evidence type="ECO:0000259" key="15">
    <source>
        <dbReference type="PROSITE" id="PS51195"/>
    </source>
</evidence>
<dbReference type="Gene3D" id="3.30.70.330">
    <property type="match status" value="1"/>
</dbReference>
<evidence type="ECO:0000313" key="17">
    <source>
        <dbReference type="Proteomes" id="UP000562984"/>
    </source>
</evidence>
<comment type="catalytic activity">
    <reaction evidence="9">
        <text>ATP + H2O = ADP + phosphate + H(+)</text>
        <dbReference type="Rhea" id="RHEA:13065"/>
        <dbReference type="ChEBI" id="CHEBI:15377"/>
        <dbReference type="ChEBI" id="CHEBI:15378"/>
        <dbReference type="ChEBI" id="CHEBI:30616"/>
        <dbReference type="ChEBI" id="CHEBI:43474"/>
        <dbReference type="ChEBI" id="CHEBI:456216"/>
        <dbReference type="EC" id="3.6.4.13"/>
    </reaction>
</comment>
<dbReference type="SMART" id="SM00490">
    <property type="entry name" value="HELICc"/>
    <property type="match status" value="1"/>
</dbReference>
<keyword evidence="6 11" id="KW-0067">ATP-binding</keyword>
<keyword evidence="17" id="KW-1185">Reference proteome</keyword>
<dbReference type="InterPro" id="IPR014014">
    <property type="entry name" value="RNA_helicase_DEAD_Q_motif"/>
</dbReference>
<dbReference type="PROSITE" id="PS51194">
    <property type="entry name" value="HELICASE_CTER"/>
    <property type="match status" value="1"/>
</dbReference>
<dbReference type="CDD" id="cd00268">
    <property type="entry name" value="DEADc"/>
    <property type="match status" value="1"/>
</dbReference>
<protein>
    <recommendedName>
        <fullName evidence="1">RNA helicase</fullName>
        <ecNumber evidence="1">3.6.4.13</ecNumber>
    </recommendedName>
</protein>
<evidence type="ECO:0000259" key="14">
    <source>
        <dbReference type="PROSITE" id="PS51194"/>
    </source>
</evidence>
<dbReference type="PROSITE" id="PS00039">
    <property type="entry name" value="DEAD_ATP_HELICASE"/>
    <property type="match status" value="1"/>
</dbReference>
<dbReference type="InterPro" id="IPR050079">
    <property type="entry name" value="DEAD_box_RNA_helicase"/>
</dbReference>
<dbReference type="CDD" id="cd18787">
    <property type="entry name" value="SF2_C_DEAD"/>
    <property type="match status" value="1"/>
</dbReference>
<feature type="domain" description="Helicase C-terminal" evidence="14">
    <location>
        <begin position="238"/>
        <end position="386"/>
    </location>
</feature>
<feature type="domain" description="Helicase ATP-binding" evidence="13">
    <location>
        <begin position="41"/>
        <end position="212"/>
    </location>
</feature>
<reference evidence="16 17" key="1">
    <citation type="submission" date="2020-05" db="EMBL/GenBank/DDBJ databases">
        <title>Nakamurella sp. DB0629 isolated from air conditioner.</title>
        <authorList>
            <person name="Kim D.H."/>
            <person name="Kim D.-U."/>
        </authorList>
    </citation>
    <scope>NUCLEOTIDE SEQUENCE [LARGE SCALE GENOMIC DNA]</scope>
    <source>
        <strain evidence="16 17">DB0629</strain>
    </source>
</reference>
<keyword evidence="2" id="KW-0963">Cytoplasm</keyword>
<dbReference type="InterPro" id="IPR012677">
    <property type="entry name" value="Nucleotide-bd_a/b_plait_sf"/>
</dbReference>
<dbReference type="SUPFAM" id="SSF52540">
    <property type="entry name" value="P-loop containing nucleoside triphosphate hydrolases"/>
    <property type="match status" value="1"/>
</dbReference>
<evidence type="ECO:0000256" key="6">
    <source>
        <dbReference type="ARBA" id="ARBA00022840"/>
    </source>
</evidence>
<evidence type="ECO:0000259" key="13">
    <source>
        <dbReference type="PROSITE" id="PS51192"/>
    </source>
</evidence>
<evidence type="ECO:0000313" key="16">
    <source>
        <dbReference type="EMBL" id="NNG34733.1"/>
    </source>
</evidence>
<feature type="region of interest" description="Disordered" evidence="12">
    <location>
        <begin position="438"/>
        <end position="491"/>
    </location>
</feature>
<dbReference type="Pfam" id="PF03880">
    <property type="entry name" value="DbpA"/>
    <property type="match status" value="1"/>
</dbReference>
<dbReference type="Pfam" id="PF00271">
    <property type="entry name" value="Helicase_C"/>
    <property type="match status" value="1"/>
</dbReference>
<dbReference type="EMBL" id="JABEND010000001">
    <property type="protein sequence ID" value="NNG34733.1"/>
    <property type="molecule type" value="Genomic_DNA"/>
</dbReference>
<dbReference type="AlphaFoldDB" id="A0A849A5S2"/>
<organism evidence="16 17">
    <name type="scientific">Nakamurella aerolata</name>
    <dbReference type="NCBI Taxonomy" id="1656892"/>
    <lineage>
        <taxon>Bacteria</taxon>
        <taxon>Bacillati</taxon>
        <taxon>Actinomycetota</taxon>
        <taxon>Actinomycetes</taxon>
        <taxon>Nakamurellales</taxon>
        <taxon>Nakamurellaceae</taxon>
        <taxon>Nakamurella</taxon>
    </lineage>
</organism>
<evidence type="ECO:0000256" key="3">
    <source>
        <dbReference type="ARBA" id="ARBA00022741"/>
    </source>
</evidence>
<feature type="short sequence motif" description="Q motif" evidence="10">
    <location>
        <begin position="10"/>
        <end position="38"/>
    </location>
</feature>
<evidence type="ECO:0000256" key="2">
    <source>
        <dbReference type="ARBA" id="ARBA00022490"/>
    </source>
</evidence>
<dbReference type="InterPro" id="IPR000629">
    <property type="entry name" value="RNA-helicase_DEAD-box_CS"/>
</dbReference>
<dbReference type="PROSITE" id="PS51195">
    <property type="entry name" value="Q_MOTIF"/>
    <property type="match status" value="1"/>
</dbReference>
<evidence type="ECO:0000256" key="7">
    <source>
        <dbReference type="ARBA" id="ARBA00023016"/>
    </source>
</evidence>
<dbReference type="Pfam" id="PF00270">
    <property type="entry name" value="DEAD"/>
    <property type="match status" value="1"/>
</dbReference>
<dbReference type="GO" id="GO:0005829">
    <property type="term" value="C:cytosol"/>
    <property type="evidence" value="ECO:0007669"/>
    <property type="project" value="TreeGrafter"/>
</dbReference>
<gene>
    <name evidence="16" type="ORF">HKD39_03140</name>
</gene>
<keyword evidence="7" id="KW-0346">Stress response</keyword>
<accession>A0A849A5S2</accession>
<evidence type="ECO:0000256" key="12">
    <source>
        <dbReference type="SAM" id="MobiDB-lite"/>
    </source>
</evidence>
<dbReference type="Proteomes" id="UP000562984">
    <property type="component" value="Unassembled WGS sequence"/>
</dbReference>
<dbReference type="GO" id="GO:0003723">
    <property type="term" value="F:RNA binding"/>
    <property type="evidence" value="ECO:0007669"/>
    <property type="project" value="UniProtKB-ARBA"/>
</dbReference>
<dbReference type="InterPro" id="IPR005580">
    <property type="entry name" value="DbpA/CsdA_RNA-bd_dom"/>
</dbReference>